<feature type="signal peptide" evidence="8">
    <location>
        <begin position="1"/>
        <end position="21"/>
    </location>
</feature>
<evidence type="ECO:0000256" key="1">
    <source>
        <dbReference type="ARBA" id="ARBA00007613"/>
    </source>
</evidence>
<keyword evidence="5 7" id="KW-0472">Membrane</keyword>
<evidence type="ECO:0000313" key="10">
    <source>
        <dbReference type="Proteomes" id="UP001221208"/>
    </source>
</evidence>
<dbReference type="InterPro" id="IPR051906">
    <property type="entry name" value="TolC-like"/>
</dbReference>
<comment type="function">
    <text evidence="7">CyaE is necessary for transport of calmodulin-sensitive adenylate cyclase-hemolysin (cyclolysin).</text>
</comment>
<gene>
    <name evidence="9" type="ORF">OIK44_04215</name>
</gene>
<evidence type="ECO:0000256" key="2">
    <source>
        <dbReference type="ARBA" id="ARBA00022448"/>
    </source>
</evidence>
<reference evidence="9 10" key="1">
    <citation type="submission" date="2022-10" db="EMBL/GenBank/DDBJ databases">
        <title>Janthinobacterium sp. hw3 Genome sequencing.</title>
        <authorList>
            <person name="Park S."/>
        </authorList>
    </citation>
    <scope>NUCLEOTIDE SEQUENCE [LARGE SCALE GENOMIC DNA]</scope>
    <source>
        <strain evidence="10">hw3</strain>
    </source>
</reference>
<keyword evidence="2 7" id="KW-0813">Transport</keyword>
<dbReference type="PANTHER" id="PTHR30026">
    <property type="entry name" value="OUTER MEMBRANE PROTEIN TOLC"/>
    <property type="match status" value="1"/>
</dbReference>
<name>A0ABT5JVP9_9BURK</name>
<evidence type="ECO:0000256" key="3">
    <source>
        <dbReference type="ARBA" id="ARBA00022452"/>
    </source>
</evidence>
<proteinExistence type="inferred from homology"/>
<evidence type="ECO:0000256" key="4">
    <source>
        <dbReference type="ARBA" id="ARBA00022692"/>
    </source>
</evidence>
<dbReference type="RefSeq" id="WP_273669423.1">
    <property type="nucleotide sequence ID" value="NZ_JAQQXR010000001.1"/>
</dbReference>
<dbReference type="PANTHER" id="PTHR30026:SF20">
    <property type="entry name" value="OUTER MEMBRANE PROTEIN TOLC"/>
    <property type="match status" value="1"/>
</dbReference>
<dbReference type="Pfam" id="PF02321">
    <property type="entry name" value="OEP"/>
    <property type="match status" value="2"/>
</dbReference>
<keyword evidence="6 7" id="KW-0998">Cell outer membrane</keyword>
<dbReference type="InterPro" id="IPR003423">
    <property type="entry name" value="OMP_efflux"/>
</dbReference>
<evidence type="ECO:0000256" key="6">
    <source>
        <dbReference type="ARBA" id="ARBA00023237"/>
    </source>
</evidence>
<comment type="subcellular location">
    <subcellularLocation>
        <location evidence="7">Cell outer membrane</location>
        <topology evidence="7">Peripheral membrane protein</topology>
    </subcellularLocation>
</comment>
<dbReference type="PIRSF" id="PIRSF001892">
    <property type="entry name" value="CyaE"/>
    <property type="match status" value="1"/>
</dbReference>
<dbReference type="Gene3D" id="1.20.1600.10">
    <property type="entry name" value="Outer membrane efflux proteins (OEP)"/>
    <property type="match status" value="1"/>
</dbReference>
<evidence type="ECO:0000313" key="9">
    <source>
        <dbReference type="EMBL" id="MDC8756789.1"/>
    </source>
</evidence>
<feature type="chain" id="PRO_5046312079" description="Protein CyaE" evidence="8">
    <location>
        <begin position="22"/>
        <end position="456"/>
    </location>
</feature>
<comment type="caution">
    <text evidence="9">The sequence shown here is derived from an EMBL/GenBank/DDBJ whole genome shotgun (WGS) entry which is preliminary data.</text>
</comment>
<keyword evidence="4" id="KW-0812">Transmembrane</keyword>
<keyword evidence="8" id="KW-0732">Signal</keyword>
<comment type="similarity">
    <text evidence="1 7">Belongs to the outer membrane factor (OMF) (TC 1.B.17) family.</text>
</comment>
<keyword evidence="3" id="KW-1134">Transmembrane beta strand</keyword>
<evidence type="ECO:0000256" key="8">
    <source>
        <dbReference type="SAM" id="SignalP"/>
    </source>
</evidence>
<sequence>MSWRCVLALAAVLPLTTPASGASGDAALAVPEVCARAPLAAPLDVLEAVERALCHHPQTRQAWAGVMAQAARLETARAAYLPAATASIGAFKGNSSRAISGRPQLDSRQNSDTRAASVDLSWTLYDFGQRRAGVEQARALLEAAGATRDATLQSVFAAAAQAYYDLLSAQGALAAARDAEQAARESALAAAARHQAGAASLSDKLQAQTAAAQAVLSRVRAEGEAQNAAGTLAAAMGMSVATPLTLAAGPTSLPGTAFVQSVAVLLEQAKRAHPSVRAAQAQLQAAQQGVAAARADGMPTLSLSASVERNRQSSESQADADARSKSIGLQLRIPLLAGWSRAAGVHAAQAARDAKAAELAQTEQDVALELWKNYQGLGTETESLKASEELLQSAAQSADVVRGRYKAGVGNLLELLNAQSALADARQQRVQATSRWHSARLKLAASLGQLGYWAVR</sequence>
<keyword evidence="10" id="KW-1185">Reference proteome</keyword>
<evidence type="ECO:0000256" key="5">
    <source>
        <dbReference type="ARBA" id="ARBA00023136"/>
    </source>
</evidence>
<evidence type="ECO:0000256" key="7">
    <source>
        <dbReference type="PIRNR" id="PIRNR001892"/>
    </source>
</evidence>
<accession>A0ABT5JVP9</accession>
<dbReference type="InterPro" id="IPR028351">
    <property type="entry name" value="CyaE"/>
</dbReference>
<dbReference type="Proteomes" id="UP001221208">
    <property type="component" value="Unassembled WGS sequence"/>
</dbReference>
<organism evidence="9 10">
    <name type="scientific">Janthinobacterium fluminis</name>
    <dbReference type="NCBI Taxonomy" id="2987524"/>
    <lineage>
        <taxon>Bacteria</taxon>
        <taxon>Pseudomonadati</taxon>
        <taxon>Pseudomonadota</taxon>
        <taxon>Betaproteobacteria</taxon>
        <taxon>Burkholderiales</taxon>
        <taxon>Oxalobacteraceae</taxon>
        <taxon>Janthinobacterium</taxon>
    </lineage>
</organism>
<protein>
    <recommendedName>
        <fullName evidence="7">Protein CyaE</fullName>
    </recommendedName>
</protein>
<keyword evidence="7" id="KW-0354">Hemolysis</keyword>
<dbReference type="SUPFAM" id="SSF56954">
    <property type="entry name" value="Outer membrane efflux proteins (OEP)"/>
    <property type="match status" value="1"/>
</dbReference>
<dbReference type="EMBL" id="JAQQXR010000001">
    <property type="protein sequence ID" value="MDC8756789.1"/>
    <property type="molecule type" value="Genomic_DNA"/>
</dbReference>
<keyword evidence="7" id="KW-0204">Cytolysis</keyword>